<dbReference type="PROSITE" id="PS51257">
    <property type="entry name" value="PROKAR_LIPOPROTEIN"/>
    <property type="match status" value="1"/>
</dbReference>
<evidence type="ECO:0000259" key="3">
    <source>
        <dbReference type="Pfam" id="PF15902"/>
    </source>
</evidence>
<dbReference type="PANTHER" id="PTHR47199:SF2">
    <property type="entry name" value="PHOTOSYSTEM II STABILITY_ASSEMBLY FACTOR HCF136, CHLOROPLASTIC"/>
    <property type="match status" value="1"/>
</dbReference>
<keyword evidence="4" id="KW-0675">Receptor</keyword>
<dbReference type="STRING" id="1174501.SAMN05216192_102235"/>
<dbReference type="EMBL" id="FNDX01000002">
    <property type="protein sequence ID" value="SDH99176.1"/>
    <property type="molecule type" value="Genomic_DNA"/>
</dbReference>
<dbReference type="Proteomes" id="UP000199050">
    <property type="component" value="Unassembled WGS sequence"/>
</dbReference>
<feature type="domain" description="Sortilin N-terminal" evidence="3">
    <location>
        <begin position="98"/>
        <end position="217"/>
    </location>
</feature>
<proteinExistence type="predicted"/>
<feature type="chain" id="PRO_5038947120" evidence="2">
    <location>
        <begin position="29"/>
        <end position="431"/>
    </location>
</feature>
<keyword evidence="2" id="KW-0732">Signal</keyword>
<dbReference type="InterPro" id="IPR031778">
    <property type="entry name" value="Sortilin_N"/>
</dbReference>
<evidence type="ECO:0000256" key="2">
    <source>
        <dbReference type="SAM" id="SignalP"/>
    </source>
</evidence>
<dbReference type="CDD" id="cd15482">
    <property type="entry name" value="Sialidase_non-viral"/>
    <property type="match status" value="1"/>
</dbReference>
<gene>
    <name evidence="4" type="ORF">SAMN05216192_102235</name>
</gene>
<name>A0A1G8GXP5_9BACL</name>
<accession>A0A1G8GXP5</accession>
<reference evidence="5" key="1">
    <citation type="submission" date="2016-10" db="EMBL/GenBank/DDBJ databases">
        <authorList>
            <person name="Varghese N."/>
            <person name="Submissions S."/>
        </authorList>
    </citation>
    <scope>NUCLEOTIDE SEQUENCE [LARGE SCALE GENOMIC DNA]</scope>
    <source>
        <strain evidence="5">CGMCC 1.11012</strain>
    </source>
</reference>
<dbReference type="SUPFAM" id="SSF110296">
    <property type="entry name" value="Oligoxyloglucan reducing end-specific cellobiohydrolase"/>
    <property type="match status" value="1"/>
</dbReference>
<dbReference type="AlphaFoldDB" id="A0A1G8GXP5"/>
<dbReference type="PANTHER" id="PTHR47199">
    <property type="entry name" value="PHOTOSYSTEM II STABILITY/ASSEMBLY FACTOR HCF136, CHLOROPLASTIC"/>
    <property type="match status" value="1"/>
</dbReference>
<organism evidence="4 5">
    <name type="scientific">Paenibacillus typhae</name>
    <dbReference type="NCBI Taxonomy" id="1174501"/>
    <lineage>
        <taxon>Bacteria</taxon>
        <taxon>Bacillati</taxon>
        <taxon>Bacillota</taxon>
        <taxon>Bacilli</taxon>
        <taxon>Bacillales</taxon>
        <taxon>Paenibacillaceae</taxon>
        <taxon>Paenibacillus</taxon>
    </lineage>
</organism>
<evidence type="ECO:0000313" key="5">
    <source>
        <dbReference type="Proteomes" id="UP000199050"/>
    </source>
</evidence>
<protein>
    <submittedName>
        <fullName evidence="4">Sortilin, neurotensin receptor 3</fullName>
    </submittedName>
</protein>
<dbReference type="OrthoDB" id="501835at2"/>
<keyword evidence="1" id="KW-0677">Repeat</keyword>
<evidence type="ECO:0000313" key="4">
    <source>
        <dbReference type="EMBL" id="SDH99176.1"/>
    </source>
</evidence>
<sequence>MSSKTAGYKTLRMAAAFLFILLILSACSSSPAPVPTLPPQPTEAPEEGQTITLITPGDAKNVTNESTPKYQIQTRLTDFRLLNESVGLAWGVTKKELRIYMTMDNGGTWVNISPSTNVQFMANPVYGEEIFFTDPDNGWIIRSAFGMTETVVLRTTDGGQSWKVSSFPDSNTVSSIYFSSPQSGWLMTSWDANTTKSSKALYATKDGGATWTMVMQNEQYNPNLPNNTIPMAGIVTGMIFKNATHGLVTLQTGALPKIYMTSDSGATWHPGQEILVNKEWEGCDKVITGEPEFFGGDNTTGFLPAACQTDKQNSVSYNGYFTANGGDNWRFVDFALNSQTGINRYLPPVFINTSTGWMLNGNLIYKTLNQGQTWIRLPASSVLQSKLLEYPEIVKLQFISADVGWLLIQKEEDRRSILLQTTNGGISWRVM</sequence>
<evidence type="ECO:0000256" key="1">
    <source>
        <dbReference type="ARBA" id="ARBA00022737"/>
    </source>
</evidence>
<feature type="signal peptide" evidence="2">
    <location>
        <begin position="1"/>
        <end position="28"/>
    </location>
</feature>
<dbReference type="InterPro" id="IPR015943">
    <property type="entry name" value="WD40/YVTN_repeat-like_dom_sf"/>
</dbReference>
<dbReference type="RefSeq" id="WP_090711981.1">
    <property type="nucleotide sequence ID" value="NZ_CBCSKY010000003.1"/>
</dbReference>
<dbReference type="Gene3D" id="2.130.10.10">
    <property type="entry name" value="YVTN repeat-like/Quinoprotein amine dehydrogenase"/>
    <property type="match status" value="1"/>
</dbReference>
<keyword evidence="5" id="KW-1185">Reference proteome</keyword>
<dbReference type="Pfam" id="PF15902">
    <property type="entry name" value="Sortilin-Vps10"/>
    <property type="match status" value="1"/>
</dbReference>